<dbReference type="PATRIC" id="fig|1429043.3.peg.1372"/>
<dbReference type="Proteomes" id="UP000032233">
    <property type="component" value="Unassembled WGS sequence"/>
</dbReference>
<dbReference type="AlphaFoldDB" id="A0A0D2GIZ6"/>
<comment type="caution">
    <text evidence="1">The sequence shown here is derived from an EMBL/GenBank/DDBJ whole genome shotgun (WGS) entry which is preliminary data.</text>
</comment>
<protein>
    <submittedName>
        <fullName evidence="1">Uncharacterized protein</fullName>
    </submittedName>
</protein>
<dbReference type="STRING" id="1429043.X474_06465"/>
<reference evidence="1 2" key="1">
    <citation type="submission" date="2013-11" db="EMBL/GenBank/DDBJ databases">
        <title>Metagenomic analysis of a methanogenic consortium involved in long chain n-alkane degradation.</title>
        <authorList>
            <person name="Davidova I.A."/>
            <person name="Callaghan A.V."/>
            <person name="Wawrik B."/>
            <person name="Pruitt S."/>
            <person name="Marks C."/>
            <person name="Duncan K.E."/>
            <person name="Suflita J.M."/>
        </authorList>
    </citation>
    <scope>NUCLEOTIDE SEQUENCE [LARGE SCALE GENOMIC DNA]</scope>
    <source>
        <strain evidence="1 2">SPR</strain>
    </source>
</reference>
<dbReference type="InParanoid" id="A0A0D2GIZ6"/>
<keyword evidence="2" id="KW-1185">Reference proteome</keyword>
<gene>
    <name evidence="1" type="ORF">X474_06465</name>
</gene>
<sequence length="102" mass="11336">MNPTASPIAPPLSIDHLLLKTEQGKLKWKRVGHNRYFLNLGDLGVTCQAFQHRLILEMVHFLGDECYYQEELTALGKGPVAGLVEAIEKDLTGRPVKAAPKK</sequence>
<dbReference type="RefSeq" id="WP_044347428.1">
    <property type="nucleotide sequence ID" value="NZ_AZAC01000008.1"/>
</dbReference>
<evidence type="ECO:0000313" key="2">
    <source>
        <dbReference type="Proteomes" id="UP000032233"/>
    </source>
</evidence>
<accession>A0A0D2GIZ6</accession>
<proteinExistence type="predicted"/>
<evidence type="ECO:0000313" key="1">
    <source>
        <dbReference type="EMBL" id="KIX14782.1"/>
    </source>
</evidence>
<name>A0A0D2GIZ6_9BACT</name>
<organism evidence="1 2">
    <name type="scientific">Dethiosulfatarculus sandiegensis</name>
    <dbReference type="NCBI Taxonomy" id="1429043"/>
    <lineage>
        <taxon>Bacteria</taxon>
        <taxon>Pseudomonadati</taxon>
        <taxon>Thermodesulfobacteriota</taxon>
        <taxon>Desulfarculia</taxon>
        <taxon>Desulfarculales</taxon>
        <taxon>Desulfarculaceae</taxon>
        <taxon>Dethiosulfatarculus</taxon>
    </lineage>
</organism>
<dbReference type="EMBL" id="AZAC01000008">
    <property type="protein sequence ID" value="KIX14782.1"/>
    <property type="molecule type" value="Genomic_DNA"/>
</dbReference>